<accession>A0A0F9L7E3</accession>
<reference evidence="1" key="1">
    <citation type="journal article" date="2015" name="Nature">
        <title>Complex archaea that bridge the gap between prokaryotes and eukaryotes.</title>
        <authorList>
            <person name="Spang A."/>
            <person name="Saw J.H."/>
            <person name="Jorgensen S.L."/>
            <person name="Zaremba-Niedzwiedzka K."/>
            <person name="Martijn J."/>
            <person name="Lind A.E."/>
            <person name="van Eijk R."/>
            <person name="Schleper C."/>
            <person name="Guy L."/>
            <person name="Ettema T.J."/>
        </authorList>
    </citation>
    <scope>NUCLEOTIDE SEQUENCE</scope>
</reference>
<evidence type="ECO:0000313" key="1">
    <source>
        <dbReference type="EMBL" id="KKM89388.1"/>
    </source>
</evidence>
<protein>
    <submittedName>
        <fullName evidence="1">Uncharacterized protein</fullName>
    </submittedName>
</protein>
<name>A0A0F9L7E3_9ZZZZ</name>
<sequence length="91" mass="9935">MALSVTQPAASELAKTPVIRLTSARYARSTWSPPGMSYGIDFNKSGHGFISETHFNDHIGFDMADSMGMTVTRMTAGDPTTRRVANEQPTR</sequence>
<proteinExistence type="predicted"/>
<gene>
    <name evidence="1" type="ORF">LCGC14_1249160</name>
</gene>
<dbReference type="AlphaFoldDB" id="A0A0F9L7E3"/>
<comment type="caution">
    <text evidence="1">The sequence shown here is derived from an EMBL/GenBank/DDBJ whole genome shotgun (WGS) entry which is preliminary data.</text>
</comment>
<organism evidence="1">
    <name type="scientific">marine sediment metagenome</name>
    <dbReference type="NCBI Taxonomy" id="412755"/>
    <lineage>
        <taxon>unclassified sequences</taxon>
        <taxon>metagenomes</taxon>
        <taxon>ecological metagenomes</taxon>
    </lineage>
</organism>
<dbReference type="EMBL" id="LAZR01006823">
    <property type="protein sequence ID" value="KKM89388.1"/>
    <property type="molecule type" value="Genomic_DNA"/>
</dbReference>